<proteinExistence type="predicted"/>
<sequence length="114" mass="13124">MRNKKRNVFFNYSLITFEFILEIIVMLLLLIGLILKLLSTIFELLDGMFDIIVEKLEKIVLYSSNKRNPYYETNKTSIKNKNASLNKKNISGRNPNGKTAYGDSYNGTVPKNLV</sequence>
<keyword evidence="2" id="KW-0812">Transmembrane</keyword>
<dbReference type="EMBL" id="AMFJ01000700">
    <property type="protein sequence ID" value="EKE26717.1"/>
    <property type="molecule type" value="Genomic_DNA"/>
</dbReference>
<evidence type="ECO:0000313" key="3">
    <source>
        <dbReference type="EMBL" id="EKE26717.1"/>
    </source>
</evidence>
<feature type="region of interest" description="Disordered" evidence="1">
    <location>
        <begin position="86"/>
        <end position="114"/>
    </location>
</feature>
<accession>K2FXU7</accession>
<comment type="caution">
    <text evidence="3">The sequence shown here is derived from an EMBL/GenBank/DDBJ whole genome shotgun (WGS) entry which is preliminary data.</text>
</comment>
<evidence type="ECO:0000256" key="1">
    <source>
        <dbReference type="SAM" id="MobiDB-lite"/>
    </source>
</evidence>
<gene>
    <name evidence="3" type="ORF">ACD_4C00184G0001</name>
</gene>
<keyword evidence="2" id="KW-0472">Membrane</keyword>
<keyword evidence="2" id="KW-1133">Transmembrane helix</keyword>
<name>K2FXU7_9BACT</name>
<reference evidence="3" key="1">
    <citation type="journal article" date="2012" name="Science">
        <title>Fermentation, hydrogen, and sulfur metabolism in multiple uncultivated bacterial phyla.</title>
        <authorList>
            <person name="Wrighton K.C."/>
            <person name="Thomas B.C."/>
            <person name="Sharon I."/>
            <person name="Miller C.S."/>
            <person name="Castelle C.J."/>
            <person name="VerBerkmoes N.C."/>
            <person name="Wilkins M.J."/>
            <person name="Hettich R.L."/>
            <person name="Lipton M.S."/>
            <person name="Williams K.H."/>
            <person name="Long P.E."/>
            <person name="Banfield J.F."/>
        </authorList>
    </citation>
    <scope>NUCLEOTIDE SEQUENCE [LARGE SCALE GENOMIC DNA]</scope>
</reference>
<feature type="transmembrane region" description="Helical" evidence="2">
    <location>
        <begin position="12"/>
        <end position="35"/>
    </location>
</feature>
<protein>
    <submittedName>
        <fullName evidence="3">Uncharacterized protein</fullName>
    </submittedName>
</protein>
<feature type="compositionally biased region" description="Polar residues" evidence="1">
    <location>
        <begin position="105"/>
        <end position="114"/>
    </location>
</feature>
<organism evidence="3">
    <name type="scientific">uncultured bacterium</name>
    <name type="common">gcode 4</name>
    <dbReference type="NCBI Taxonomy" id="1234023"/>
    <lineage>
        <taxon>Bacteria</taxon>
        <taxon>environmental samples</taxon>
    </lineage>
</organism>
<dbReference type="AlphaFoldDB" id="K2FXU7"/>
<feature type="compositionally biased region" description="Polar residues" evidence="1">
    <location>
        <begin position="86"/>
        <end position="97"/>
    </location>
</feature>
<evidence type="ECO:0000256" key="2">
    <source>
        <dbReference type="SAM" id="Phobius"/>
    </source>
</evidence>